<gene>
    <name evidence="2" type="ORF">J2W40_001657</name>
</gene>
<sequence>MTRRGYVFVTIVAAQVTALLACIDPAPRLVWNATASAPIGLYAVSSGASPSVGDLALVMPDRHLAHWLARRHALPLGVPLIKHVAATAGQTVCRSGVTIMIDRRPVASARTHDRAGRQLPVWSGCRRLGSGEIMLLNAAVEDSLDGRYFGPLSAQGVIGTVRPILTRANSGAPFVWHGWKP</sequence>
<dbReference type="PROSITE" id="PS51257">
    <property type="entry name" value="PROKAR_LIPOPROTEIN"/>
    <property type="match status" value="1"/>
</dbReference>
<dbReference type="Proteomes" id="UP001267638">
    <property type="component" value="Unassembled WGS sequence"/>
</dbReference>
<reference evidence="2 3" key="1">
    <citation type="submission" date="2023-07" db="EMBL/GenBank/DDBJ databases">
        <title>Sorghum-associated microbial communities from plants grown in Nebraska, USA.</title>
        <authorList>
            <person name="Schachtman D."/>
        </authorList>
    </citation>
    <scope>NUCLEOTIDE SEQUENCE [LARGE SCALE GENOMIC DNA]</scope>
    <source>
        <strain evidence="2 3">4256</strain>
    </source>
</reference>
<organism evidence="2 3">
    <name type="scientific">Sphingobium xenophagum</name>
    <dbReference type="NCBI Taxonomy" id="121428"/>
    <lineage>
        <taxon>Bacteria</taxon>
        <taxon>Pseudomonadati</taxon>
        <taxon>Pseudomonadota</taxon>
        <taxon>Alphaproteobacteria</taxon>
        <taxon>Sphingomonadales</taxon>
        <taxon>Sphingomonadaceae</taxon>
        <taxon>Sphingobium</taxon>
    </lineage>
</organism>
<proteinExistence type="predicted"/>
<dbReference type="RefSeq" id="WP_310223469.1">
    <property type="nucleotide sequence ID" value="NZ_JAVDWV010000006.1"/>
</dbReference>
<dbReference type="Pfam" id="PF10502">
    <property type="entry name" value="Peptidase_S26"/>
    <property type="match status" value="1"/>
</dbReference>
<evidence type="ECO:0000313" key="3">
    <source>
        <dbReference type="Proteomes" id="UP001267638"/>
    </source>
</evidence>
<protein>
    <submittedName>
        <fullName evidence="2">Conjugative transfer signal peptidase TraF</fullName>
    </submittedName>
</protein>
<dbReference type="SUPFAM" id="SSF51306">
    <property type="entry name" value="LexA/Signal peptidase"/>
    <property type="match status" value="1"/>
</dbReference>
<accession>A0ABU1WZT3</accession>
<feature type="domain" description="Peptidase S26" evidence="1">
    <location>
        <begin position="6"/>
        <end position="162"/>
    </location>
</feature>
<evidence type="ECO:0000259" key="1">
    <source>
        <dbReference type="Pfam" id="PF10502"/>
    </source>
</evidence>
<keyword evidence="3" id="KW-1185">Reference proteome</keyword>
<comment type="caution">
    <text evidence="2">The sequence shown here is derived from an EMBL/GenBank/DDBJ whole genome shotgun (WGS) entry which is preliminary data.</text>
</comment>
<dbReference type="Gene3D" id="2.10.109.10">
    <property type="entry name" value="Umud Fragment, subunit A"/>
    <property type="match status" value="1"/>
</dbReference>
<name>A0ABU1WZT3_SPHXE</name>
<dbReference type="InterPro" id="IPR036286">
    <property type="entry name" value="LexA/Signal_pep-like_sf"/>
</dbReference>
<evidence type="ECO:0000313" key="2">
    <source>
        <dbReference type="EMBL" id="MDR7154842.1"/>
    </source>
</evidence>
<dbReference type="EMBL" id="JAVDWV010000006">
    <property type="protein sequence ID" value="MDR7154842.1"/>
    <property type="molecule type" value="Genomic_DNA"/>
</dbReference>
<dbReference type="InterPro" id="IPR019533">
    <property type="entry name" value="Peptidase_S26"/>
</dbReference>